<dbReference type="EMBL" id="OBDY01000020">
    <property type="protein sequence ID" value="SNY59048.1"/>
    <property type="molecule type" value="Genomic_DNA"/>
</dbReference>
<keyword evidence="4" id="KW-1185">Reference proteome</keyword>
<dbReference type="Proteomes" id="UP000219612">
    <property type="component" value="Unassembled WGS sequence"/>
</dbReference>
<dbReference type="InterPro" id="IPR002925">
    <property type="entry name" value="Dienelactn_hydro"/>
</dbReference>
<dbReference type="PANTHER" id="PTHR43037">
    <property type="entry name" value="UNNAMED PRODUCT-RELATED"/>
    <property type="match status" value="1"/>
</dbReference>
<gene>
    <name evidence="3" type="ORF">SAMN05421748_12014</name>
</gene>
<dbReference type="GO" id="GO:0016787">
    <property type="term" value="F:hydrolase activity"/>
    <property type="evidence" value="ECO:0007669"/>
    <property type="project" value="InterPro"/>
</dbReference>
<reference evidence="3 4" key="1">
    <citation type="submission" date="2017-09" db="EMBL/GenBank/DDBJ databases">
        <authorList>
            <person name="Ehlers B."/>
            <person name="Leendertz F.H."/>
        </authorList>
    </citation>
    <scope>NUCLEOTIDE SEQUENCE [LARGE SCALE GENOMIC DNA]</scope>
    <source>
        <strain evidence="3 4">CGMCC 4.6857</strain>
    </source>
</reference>
<dbReference type="SUPFAM" id="SSF53474">
    <property type="entry name" value="alpha/beta-Hydrolases"/>
    <property type="match status" value="1"/>
</dbReference>
<dbReference type="InterPro" id="IPR050955">
    <property type="entry name" value="Plant_Biomass_Hydrol_Est"/>
</dbReference>
<evidence type="ECO:0000313" key="3">
    <source>
        <dbReference type="EMBL" id="SNY59048.1"/>
    </source>
</evidence>
<dbReference type="RefSeq" id="WP_097325535.1">
    <property type="nucleotide sequence ID" value="NZ_OBDY01000020.1"/>
</dbReference>
<dbReference type="InterPro" id="IPR029058">
    <property type="entry name" value="AB_hydrolase_fold"/>
</dbReference>
<dbReference type="Pfam" id="PF01738">
    <property type="entry name" value="DLH"/>
    <property type="match status" value="1"/>
</dbReference>
<dbReference type="OrthoDB" id="9767239at2"/>
<proteinExistence type="predicted"/>
<dbReference type="PANTHER" id="PTHR43037:SF1">
    <property type="entry name" value="BLL1128 PROTEIN"/>
    <property type="match status" value="1"/>
</dbReference>
<dbReference type="Gene3D" id="3.40.50.1820">
    <property type="entry name" value="alpha/beta hydrolase"/>
    <property type="match status" value="1"/>
</dbReference>
<feature type="domain" description="Dienelactone hydrolase" evidence="2">
    <location>
        <begin position="51"/>
        <end position="175"/>
    </location>
</feature>
<dbReference type="AlphaFoldDB" id="A0A285JFJ6"/>
<keyword evidence="1" id="KW-0732">Signal</keyword>
<name>A0A285JFJ6_9ACTN</name>
<protein>
    <submittedName>
        <fullName evidence="3">Polyhydroxybutyrate depolymerase</fullName>
    </submittedName>
</protein>
<evidence type="ECO:0000256" key="1">
    <source>
        <dbReference type="ARBA" id="ARBA00022729"/>
    </source>
</evidence>
<accession>A0A285JFJ6</accession>
<organism evidence="3 4">
    <name type="scientific">Paractinoplanes atraurantiacus</name>
    <dbReference type="NCBI Taxonomy" id="1036182"/>
    <lineage>
        <taxon>Bacteria</taxon>
        <taxon>Bacillati</taxon>
        <taxon>Actinomycetota</taxon>
        <taxon>Actinomycetes</taxon>
        <taxon>Micromonosporales</taxon>
        <taxon>Micromonosporaceae</taxon>
        <taxon>Paractinoplanes</taxon>
    </lineage>
</organism>
<evidence type="ECO:0000259" key="2">
    <source>
        <dbReference type="Pfam" id="PF01738"/>
    </source>
</evidence>
<evidence type="ECO:0000313" key="4">
    <source>
        <dbReference type="Proteomes" id="UP000219612"/>
    </source>
</evidence>
<sequence>MRDGITVNGTRRTYEIIGPSEGEPGRSLVLVFHGSRQSGAKHREFTGRAYDALAEGGAAVVVYADGYKGNWNDARRESAFPARADNIDDVGFTRALVEKLAGSHGIDPAKVYAIGYSNGGQMVMRLAHEAPALIAGATVIAATMPAPESFLLAGAPSAPMPVLLINGTKDPIVKYEGGQFSWWARKLFKVGGRSLSAPETAAYFAGRNGITAPPTTTNLPAADAATSVERTEYREPGRPTVALYTVHGGGHTIPGPAKAPAVMGRTNQDVHTAQMVDDFFTISEPARQ</sequence>